<protein>
    <submittedName>
        <fullName evidence="1">Uncharacterized protein</fullName>
    </submittedName>
</protein>
<organism evidence="1 2">
    <name type="scientific">Acidithiobacillus ferridurans</name>
    <dbReference type="NCBI Taxonomy" id="1232575"/>
    <lineage>
        <taxon>Bacteria</taxon>
        <taxon>Pseudomonadati</taxon>
        <taxon>Pseudomonadota</taxon>
        <taxon>Acidithiobacillia</taxon>
        <taxon>Acidithiobacillales</taxon>
        <taxon>Acidithiobacillaceae</taxon>
        <taxon>Acidithiobacillus</taxon>
    </lineage>
</organism>
<reference evidence="1" key="1">
    <citation type="journal article" date="2021" name="ISME J.">
        <title>Genomic evolution of the class Acidithiobacillia: deep-branching Proteobacteria living in extreme acidic conditions.</title>
        <authorList>
            <person name="Moya-Beltran A."/>
            <person name="Beard S."/>
            <person name="Rojas-Villalobos C."/>
            <person name="Issotta F."/>
            <person name="Gallardo Y."/>
            <person name="Ulloa R."/>
            <person name="Giaveno A."/>
            <person name="Degli Esposti M."/>
            <person name="Johnson D.B."/>
            <person name="Quatrini R."/>
        </authorList>
    </citation>
    <scope>NUCLEOTIDE SEQUENCE</scope>
    <source>
        <strain evidence="1">DSM 583</strain>
    </source>
</reference>
<accession>A0A8X8K9C0</accession>
<dbReference type="Proteomes" id="UP000887300">
    <property type="component" value="Unassembled WGS sequence"/>
</dbReference>
<evidence type="ECO:0000313" key="2">
    <source>
        <dbReference type="Proteomes" id="UP000887300"/>
    </source>
</evidence>
<comment type="caution">
    <text evidence="1">The sequence shown here is derived from an EMBL/GenBank/DDBJ whole genome shotgun (WGS) entry which is preliminary data.</text>
</comment>
<dbReference type="AlphaFoldDB" id="A0A8X8K9C0"/>
<gene>
    <name evidence="1" type="ORF">HF568_06695</name>
</gene>
<dbReference type="RefSeq" id="WP_215886144.1">
    <property type="nucleotide sequence ID" value="NZ_CP134225.1"/>
</dbReference>
<name>A0A8X8K9C0_ACIFI</name>
<evidence type="ECO:0000313" key="1">
    <source>
        <dbReference type="EMBL" id="MBU2722901.1"/>
    </source>
</evidence>
<proteinExistence type="predicted"/>
<dbReference type="EMBL" id="JABBHS010000198">
    <property type="protein sequence ID" value="MBU2722901.1"/>
    <property type="molecule type" value="Genomic_DNA"/>
</dbReference>
<sequence>MLQVKVQMDLIGQAVLTYPERPYTPQEIVDMVHNDRETIRSRLVADRSTATALWINSAMSGSGKGPEVMGRTPLEPAYADAGSLLESAIINNSPKDFYEALACLMMSESLIVNSVPRLVRKLIP</sequence>